<accession>A0A917CNW7</accession>
<comment type="caution">
    <text evidence="2">The sequence shown here is derived from an EMBL/GenBank/DDBJ whole genome shotgun (WGS) entry which is preliminary data.</text>
</comment>
<protein>
    <submittedName>
        <fullName evidence="2">Glycosyl transferase</fullName>
    </submittedName>
</protein>
<reference evidence="2" key="2">
    <citation type="submission" date="2020-09" db="EMBL/GenBank/DDBJ databases">
        <authorList>
            <person name="Sun Q."/>
            <person name="Zhou Y."/>
        </authorList>
    </citation>
    <scope>NUCLEOTIDE SEQUENCE</scope>
    <source>
        <strain evidence="2">CGMCC 1.12987</strain>
    </source>
</reference>
<keyword evidence="2" id="KW-0808">Transferase</keyword>
<dbReference type="PANTHER" id="PTHR12526">
    <property type="entry name" value="GLYCOSYLTRANSFERASE"/>
    <property type="match status" value="1"/>
</dbReference>
<proteinExistence type="predicted"/>
<evidence type="ECO:0000259" key="1">
    <source>
        <dbReference type="Pfam" id="PF11997"/>
    </source>
</evidence>
<dbReference type="RefSeq" id="WP_188529130.1">
    <property type="nucleotide sequence ID" value="NZ_BMGR01000002.1"/>
</dbReference>
<dbReference type="GO" id="GO:0016740">
    <property type="term" value="F:transferase activity"/>
    <property type="evidence" value="ECO:0007669"/>
    <property type="project" value="UniProtKB-KW"/>
</dbReference>
<dbReference type="EMBL" id="BMGR01000002">
    <property type="protein sequence ID" value="GGF92547.1"/>
    <property type="molecule type" value="Genomic_DNA"/>
</dbReference>
<gene>
    <name evidence="2" type="ORF">GCM10010916_07430</name>
</gene>
<dbReference type="SUPFAM" id="SSF53756">
    <property type="entry name" value="UDP-Glycosyltransferase/glycogen phosphorylase"/>
    <property type="match status" value="1"/>
</dbReference>
<dbReference type="Pfam" id="PF11997">
    <property type="entry name" value="DUF3492"/>
    <property type="match status" value="1"/>
</dbReference>
<organism evidence="2 3">
    <name type="scientific">Paenibacillus abyssi</name>
    <dbReference type="NCBI Taxonomy" id="1340531"/>
    <lineage>
        <taxon>Bacteria</taxon>
        <taxon>Bacillati</taxon>
        <taxon>Bacillota</taxon>
        <taxon>Bacilli</taxon>
        <taxon>Bacillales</taxon>
        <taxon>Paenibacillaceae</taxon>
        <taxon>Paenibacillus</taxon>
    </lineage>
</organism>
<reference evidence="2" key="1">
    <citation type="journal article" date="2014" name="Int. J. Syst. Evol. Microbiol.">
        <title>Complete genome sequence of Corynebacterium casei LMG S-19264T (=DSM 44701T), isolated from a smear-ripened cheese.</title>
        <authorList>
            <consortium name="US DOE Joint Genome Institute (JGI-PGF)"/>
            <person name="Walter F."/>
            <person name="Albersmeier A."/>
            <person name="Kalinowski J."/>
            <person name="Ruckert C."/>
        </authorList>
    </citation>
    <scope>NUCLEOTIDE SEQUENCE</scope>
    <source>
        <strain evidence="2">CGMCC 1.12987</strain>
    </source>
</reference>
<sequence length="479" mass="54665">MRICMIAEGSYPYITGGVSSWIHSIITSFPEHEFILYTIGAYEKQRGQYKYKLPDNVAGVKETFLDAYLRESGDWGTRFRLTAEQRRAFFSLLGGDGGKVNWEGIFALLRTKKFRVASDFLMSKDYFDILTELCKQRYTLVPFTEMFWTVRSMILPLFLSIRHEVPEADLYHCVTTGYAGVIGALAKHLYGKPLILTEHGIYSREREEELIKAEWVKGYFKDLWIEYFYRLSGCAYDASDQIITLFNRNREIQIELGCDPDKISIIPNGVEVANEIEPPQPPADDGKIRVGAIIRLVPIKDIKTMIHAFALVKREVPNAEMYIMGPSEEDADYSAECQQLVTSLQVDDVIFTGEVRTADYLGRMDIMMLTSISEGQPLAVLEGMAYGKPFVTTDVGSCRELLYGLDDGIGPAGFVVPVMHYDQLADAVIRLCQSSSMRQEMGRNGWLRVRRHYTKQGFIAAYRRLYQSYEEETHGRSRI</sequence>
<dbReference type="NCBIfam" id="NF038011">
    <property type="entry name" value="PelF"/>
    <property type="match status" value="1"/>
</dbReference>
<dbReference type="CDD" id="cd03813">
    <property type="entry name" value="GT4-like"/>
    <property type="match status" value="1"/>
</dbReference>
<keyword evidence="3" id="KW-1185">Reference proteome</keyword>
<feature type="domain" description="DUF3492" evidence="1">
    <location>
        <begin position="1"/>
        <end position="261"/>
    </location>
</feature>
<dbReference type="InterPro" id="IPR047691">
    <property type="entry name" value="PelF-like"/>
</dbReference>
<dbReference type="InterPro" id="IPR022622">
    <property type="entry name" value="DUF3492"/>
</dbReference>
<evidence type="ECO:0000313" key="3">
    <source>
        <dbReference type="Proteomes" id="UP000644756"/>
    </source>
</evidence>
<dbReference type="Gene3D" id="3.40.50.2000">
    <property type="entry name" value="Glycogen Phosphorylase B"/>
    <property type="match status" value="2"/>
</dbReference>
<dbReference type="Pfam" id="PF13692">
    <property type="entry name" value="Glyco_trans_1_4"/>
    <property type="match status" value="1"/>
</dbReference>
<dbReference type="PANTHER" id="PTHR12526:SF608">
    <property type="entry name" value="PELF"/>
    <property type="match status" value="1"/>
</dbReference>
<dbReference type="AlphaFoldDB" id="A0A917CNW7"/>
<name>A0A917CNW7_9BACL</name>
<evidence type="ECO:0000313" key="2">
    <source>
        <dbReference type="EMBL" id="GGF92547.1"/>
    </source>
</evidence>
<dbReference type="Proteomes" id="UP000644756">
    <property type="component" value="Unassembled WGS sequence"/>
</dbReference>